<evidence type="ECO:0000313" key="3">
    <source>
        <dbReference type="EMBL" id="QQE75269.1"/>
    </source>
</evidence>
<keyword evidence="6" id="KW-1185">Reference proteome</keyword>
<evidence type="ECO:0000256" key="1">
    <source>
        <dbReference type="ARBA" id="ARBA00022596"/>
    </source>
</evidence>
<feature type="compositionally biased region" description="Basic residues" evidence="2">
    <location>
        <begin position="120"/>
        <end position="136"/>
    </location>
</feature>
<feature type="compositionally biased region" description="Basic and acidic residues" evidence="2">
    <location>
        <begin position="103"/>
        <end position="119"/>
    </location>
</feature>
<evidence type="ECO:0000256" key="2">
    <source>
        <dbReference type="SAM" id="MobiDB-lite"/>
    </source>
</evidence>
<evidence type="ECO:0000313" key="5">
    <source>
        <dbReference type="Proteomes" id="UP000595847"/>
    </source>
</evidence>
<accession>A0A7T5JPH6</accession>
<reference evidence="3 5" key="1">
    <citation type="submission" date="2020-12" db="EMBL/GenBank/DDBJ databases">
        <title>strain FJAT-54423T represents a novel species of the genus Brevibacillus.</title>
        <authorList>
            <person name="Tang R."/>
        </authorList>
    </citation>
    <scope>NUCLEOTIDE SEQUENCE [LARGE SCALE GENOMIC DNA]</scope>
    <source>
        <strain evidence="3 5">FJAT-54423</strain>
    </source>
</reference>
<dbReference type="EMBL" id="CP073708">
    <property type="protein sequence ID" value="QUO42296.1"/>
    <property type="molecule type" value="Genomic_DNA"/>
</dbReference>
<dbReference type="RefSeq" id="WP_198828798.1">
    <property type="nucleotide sequence ID" value="NZ_CP066308.1"/>
</dbReference>
<dbReference type="InterPro" id="IPR002822">
    <property type="entry name" value="Ni_insertion"/>
</dbReference>
<keyword evidence="1" id="KW-0533">Nickel</keyword>
<dbReference type="PANTHER" id="PTHR36566">
    <property type="entry name" value="NICKEL INSERTION PROTEIN-RELATED"/>
    <property type="match status" value="1"/>
</dbReference>
<organism evidence="3 5">
    <name type="scientific">Brevibacillus composti</name>
    <dbReference type="NCBI Taxonomy" id="2796470"/>
    <lineage>
        <taxon>Bacteria</taxon>
        <taxon>Bacillati</taxon>
        <taxon>Bacillota</taxon>
        <taxon>Bacilli</taxon>
        <taxon>Bacillales</taxon>
        <taxon>Paenibacillaceae</taxon>
        <taxon>Brevibacillus</taxon>
    </lineage>
</organism>
<dbReference type="Pfam" id="PF01969">
    <property type="entry name" value="Ni_insertion"/>
    <property type="match status" value="1"/>
</dbReference>
<evidence type="ECO:0000313" key="4">
    <source>
        <dbReference type="EMBL" id="QUO42296.1"/>
    </source>
</evidence>
<dbReference type="KEGG" id="bcop:JD108_04905"/>
<name>A0A7T5JPH6_9BACL</name>
<dbReference type="AlphaFoldDB" id="A0A7T5JPH6"/>
<dbReference type="EMBL" id="CP066308">
    <property type="protein sequence ID" value="QQE75269.1"/>
    <property type="molecule type" value="Genomic_DNA"/>
</dbReference>
<dbReference type="PANTHER" id="PTHR36566:SF1">
    <property type="entry name" value="PYRIDINIUM-3,5-BISTHIOCARBOXYLIC ACID MONONUCLEOTIDE NICKEL INSERTION PROTEIN"/>
    <property type="match status" value="1"/>
</dbReference>
<sequence length="303" mass="33294">MRIAYLDCFSGISGDMLLAALVDAGADRGRIEQELRKLPLGPFRMEWKTVVKKGVSALKLDVIDEELEKLASRKTLPVLGSGHGHHHHHEDSHDHGHHHHHEHSHDHGNHHQHDRDHGHDHHHHHDHSHDHSHHHRRYKEIAAMIDAADFHPRVTARAQAIFEKIAVAEAKIHNVPVETVHFHEVGALDSIVDVVGIALALEELQIDQIISGPVPTGNGYVRCDHGLYPVPAPATMEMLKGIPLRQTAIQKELTTPTGAGVAAGIVQSFGPLPAMTVDAIGYGAGTRDLPDQPNVLRVLVGTV</sequence>
<reference evidence="4" key="2">
    <citation type="submission" date="2021-04" db="EMBL/GenBank/DDBJ databases">
        <title>Brevibacillus composti FJAT-54423, complete genome.</title>
        <authorList>
            <person name="Tang R."/>
        </authorList>
    </citation>
    <scope>NUCLEOTIDE SEQUENCE</scope>
    <source>
        <strain evidence="4">FJAT-54424</strain>
    </source>
</reference>
<gene>
    <name evidence="3" type="ORF">JD108_04905</name>
    <name evidence="4" type="ORF">KDJ56_04585</name>
</gene>
<dbReference type="Proteomes" id="UP000677234">
    <property type="component" value="Chromosome"/>
</dbReference>
<proteinExistence type="predicted"/>
<dbReference type="Proteomes" id="UP000595847">
    <property type="component" value="Chromosome"/>
</dbReference>
<protein>
    <submittedName>
        <fullName evidence="3">LarC family nickel insertion protein</fullName>
    </submittedName>
</protein>
<feature type="region of interest" description="Disordered" evidence="2">
    <location>
        <begin position="77"/>
        <end position="136"/>
    </location>
</feature>
<evidence type="ECO:0000313" key="6">
    <source>
        <dbReference type="Proteomes" id="UP000677234"/>
    </source>
</evidence>